<evidence type="ECO:0000256" key="5">
    <source>
        <dbReference type="ARBA" id="ARBA00022630"/>
    </source>
</evidence>
<dbReference type="EMBL" id="MUJZ01063060">
    <property type="protein sequence ID" value="OTF70992.1"/>
    <property type="molecule type" value="Genomic_DNA"/>
</dbReference>
<dbReference type="GO" id="GO:0046592">
    <property type="term" value="F:polyamine oxidase activity"/>
    <property type="evidence" value="ECO:0007669"/>
    <property type="project" value="TreeGrafter"/>
</dbReference>
<evidence type="ECO:0000256" key="2">
    <source>
        <dbReference type="ARBA" id="ARBA00004496"/>
    </source>
</evidence>
<organism evidence="9 10">
    <name type="scientific">Euroglyphus maynei</name>
    <name type="common">Mayne's house dust mite</name>
    <dbReference type="NCBI Taxonomy" id="6958"/>
    <lineage>
        <taxon>Eukaryota</taxon>
        <taxon>Metazoa</taxon>
        <taxon>Ecdysozoa</taxon>
        <taxon>Arthropoda</taxon>
        <taxon>Chelicerata</taxon>
        <taxon>Arachnida</taxon>
        <taxon>Acari</taxon>
        <taxon>Acariformes</taxon>
        <taxon>Sarcoptiformes</taxon>
        <taxon>Astigmata</taxon>
        <taxon>Psoroptidia</taxon>
        <taxon>Analgoidea</taxon>
        <taxon>Pyroglyphidae</taxon>
        <taxon>Pyroglyphinae</taxon>
        <taxon>Euroglyphus</taxon>
    </lineage>
</organism>
<evidence type="ECO:0000313" key="10">
    <source>
        <dbReference type="Proteomes" id="UP000194236"/>
    </source>
</evidence>
<dbReference type="GO" id="GO:0005737">
    <property type="term" value="C:cytoplasm"/>
    <property type="evidence" value="ECO:0007669"/>
    <property type="project" value="UniProtKB-SubCell"/>
</dbReference>
<evidence type="ECO:0000313" key="9">
    <source>
        <dbReference type="EMBL" id="OTF70992.1"/>
    </source>
</evidence>
<evidence type="ECO:0000256" key="7">
    <source>
        <dbReference type="ARBA" id="ARBA00023002"/>
    </source>
</evidence>
<dbReference type="Pfam" id="PF01593">
    <property type="entry name" value="Amino_oxidase"/>
    <property type="match status" value="1"/>
</dbReference>
<reference evidence="9 10" key="1">
    <citation type="submission" date="2017-03" db="EMBL/GenBank/DDBJ databases">
        <title>Genome Survey of Euroglyphus maynei.</title>
        <authorList>
            <person name="Arlian L.G."/>
            <person name="Morgan M.S."/>
            <person name="Rider S.D."/>
        </authorList>
    </citation>
    <scope>NUCLEOTIDE SEQUENCE [LARGE SCALE GENOMIC DNA]</scope>
    <source>
        <strain evidence="9">Arlian Lab</strain>
        <tissue evidence="9">Whole body</tissue>
    </source>
</reference>
<dbReference type="SUPFAM" id="SSF51905">
    <property type="entry name" value="FAD/NAD(P)-binding domain"/>
    <property type="match status" value="1"/>
</dbReference>
<comment type="subcellular location">
    <subcellularLocation>
        <location evidence="2">Cytoplasm</location>
    </subcellularLocation>
</comment>
<accession>A0A1Y3AR96</accession>
<proteinExistence type="inferred from homology"/>
<evidence type="ECO:0000259" key="8">
    <source>
        <dbReference type="Pfam" id="PF01593"/>
    </source>
</evidence>
<dbReference type="Gene3D" id="3.50.50.60">
    <property type="entry name" value="FAD/NAD(P)-binding domain"/>
    <property type="match status" value="1"/>
</dbReference>
<dbReference type="SUPFAM" id="SSF54373">
    <property type="entry name" value="FAD-linked reductases, C-terminal domain"/>
    <property type="match status" value="1"/>
</dbReference>
<feature type="non-terminal residue" evidence="9">
    <location>
        <position position="1"/>
    </location>
</feature>
<feature type="domain" description="Amine oxidase" evidence="8">
    <location>
        <begin position="6"/>
        <end position="234"/>
    </location>
</feature>
<sequence length="242" mass="27846">IESSNGGTVYECKHLVLTITLGCLKKHAHHLFDPPLPEYKIDCIKRMGIDIVNKIFMEYSSKSTIFEAFTKDGDTIDEIMLLWNENDDQTNVETDTTIAIKSQWYKKIYSIYRISDHCIQLWVSGKEANIVEQMDENEINDQLTEQFRRIFKNENFPRADNVIITRWGMDPYSLGSYSFICKDSSPDDIEKLSKPIYLRPNDELPAIVFGGEATHKEYFSTVHGAFLSGIDAAKNFIHQLSD</sequence>
<dbReference type="PANTHER" id="PTHR10742:SF405">
    <property type="entry name" value="PEROXISOMAL N(1)-ACETYL-SPERMINE_SPERMIDINE OXIDASE"/>
    <property type="match status" value="1"/>
</dbReference>
<dbReference type="InterPro" id="IPR002937">
    <property type="entry name" value="Amino_oxidase"/>
</dbReference>
<protein>
    <submittedName>
        <fullName evidence="9">Peroxisomal N(1)-acetyl-spermine/spermidine oxidase-like protein</fullName>
    </submittedName>
</protein>
<keyword evidence="4" id="KW-0963">Cytoplasm</keyword>
<dbReference type="InterPro" id="IPR036188">
    <property type="entry name" value="FAD/NAD-bd_sf"/>
</dbReference>
<keyword evidence="6" id="KW-0274">FAD</keyword>
<evidence type="ECO:0000256" key="1">
    <source>
        <dbReference type="ARBA" id="ARBA00001974"/>
    </source>
</evidence>
<comment type="similarity">
    <text evidence="3">Belongs to the flavin monoamine oxidase family.</text>
</comment>
<keyword evidence="7" id="KW-0560">Oxidoreductase</keyword>
<gene>
    <name evidence="9" type="ORF">BLA29_008736</name>
</gene>
<dbReference type="AlphaFoldDB" id="A0A1Y3AR96"/>
<keyword evidence="10" id="KW-1185">Reference proteome</keyword>
<dbReference type="OrthoDB" id="2019015at2759"/>
<dbReference type="PANTHER" id="PTHR10742">
    <property type="entry name" value="FLAVIN MONOAMINE OXIDASE"/>
    <property type="match status" value="1"/>
</dbReference>
<dbReference type="InterPro" id="IPR050281">
    <property type="entry name" value="Flavin_monoamine_oxidase"/>
</dbReference>
<dbReference type="Gene3D" id="3.90.660.10">
    <property type="match status" value="1"/>
</dbReference>
<dbReference type="Proteomes" id="UP000194236">
    <property type="component" value="Unassembled WGS sequence"/>
</dbReference>
<evidence type="ECO:0000256" key="6">
    <source>
        <dbReference type="ARBA" id="ARBA00022827"/>
    </source>
</evidence>
<evidence type="ECO:0000256" key="4">
    <source>
        <dbReference type="ARBA" id="ARBA00022490"/>
    </source>
</evidence>
<comment type="cofactor">
    <cofactor evidence="1">
        <name>FAD</name>
        <dbReference type="ChEBI" id="CHEBI:57692"/>
    </cofactor>
</comment>
<evidence type="ECO:0000256" key="3">
    <source>
        <dbReference type="ARBA" id="ARBA00005995"/>
    </source>
</evidence>
<keyword evidence="5" id="KW-0285">Flavoprotein</keyword>
<comment type="caution">
    <text evidence="9">The sequence shown here is derived from an EMBL/GenBank/DDBJ whole genome shotgun (WGS) entry which is preliminary data.</text>
</comment>
<name>A0A1Y3AR96_EURMA</name>